<evidence type="ECO:0000313" key="2">
    <source>
        <dbReference type="Proteomes" id="UP000183667"/>
    </source>
</evidence>
<reference evidence="2" key="1">
    <citation type="submission" date="2016-08" db="EMBL/GenBank/DDBJ databases">
        <title>Population biology and virulence potential of Burkholderia ubonensis.</title>
        <authorList>
            <person name="Price E.P."/>
            <person name="Currie B.J."/>
            <person name="Wagner D.M."/>
        </authorList>
    </citation>
    <scope>NUCLEOTIDE SEQUENCE [LARGE SCALE GENOMIC DNA]</scope>
    <source>
        <strain evidence="2">MSMB0103</strain>
    </source>
</reference>
<comment type="caution">
    <text evidence="1">The sequence shown here is derived from an EMBL/GenBank/DDBJ whole genome shotgun (WGS) entry which is preliminary data.</text>
</comment>
<proteinExistence type="predicted"/>
<gene>
    <name evidence="1" type="ORF">BGV66_13415</name>
</gene>
<dbReference type="Proteomes" id="UP000183667">
    <property type="component" value="Unassembled WGS sequence"/>
</dbReference>
<evidence type="ECO:0000313" key="1">
    <source>
        <dbReference type="EMBL" id="OJA47281.1"/>
    </source>
</evidence>
<dbReference type="RefSeq" id="WP_071767465.1">
    <property type="nucleotide sequence ID" value="NZ_MEAU01000017.1"/>
</dbReference>
<protein>
    <submittedName>
        <fullName evidence="1">Uncharacterized protein</fullName>
    </submittedName>
</protein>
<dbReference type="AlphaFoldDB" id="A0ABD6Q481"/>
<name>A0ABD6Q481_9BURK</name>
<accession>A0ABD6Q481</accession>
<dbReference type="EMBL" id="MEAU01000017">
    <property type="protein sequence ID" value="OJA47281.1"/>
    <property type="molecule type" value="Genomic_DNA"/>
</dbReference>
<organism evidence="1 2">
    <name type="scientific">Burkholderia ubonensis</name>
    <dbReference type="NCBI Taxonomy" id="101571"/>
    <lineage>
        <taxon>Bacteria</taxon>
        <taxon>Pseudomonadati</taxon>
        <taxon>Pseudomonadota</taxon>
        <taxon>Betaproteobacteria</taxon>
        <taxon>Burkholderiales</taxon>
        <taxon>Burkholderiaceae</taxon>
        <taxon>Burkholderia</taxon>
        <taxon>Burkholderia cepacia complex</taxon>
    </lineage>
</organism>
<sequence>MKRATIGHAGRHARRDYRGGRASLAAIVANGFAPGCPGVIRRCEGAIQEVTAGPDGAADELAADANDAATARIEPRLQNARKP</sequence>